<keyword evidence="7 9" id="KW-0472">Membrane</keyword>
<dbReference type="InterPro" id="IPR020846">
    <property type="entry name" value="MFS_dom"/>
</dbReference>
<evidence type="ECO:0000256" key="3">
    <source>
        <dbReference type="ARBA" id="ARBA00022448"/>
    </source>
</evidence>
<evidence type="ECO:0000256" key="5">
    <source>
        <dbReference type="ARBA" id="ARBA00022692"/>
    </source>
</evidence>
<evidence type="ECO:0000259" key="10">
    <source>
        <dbReference type="PROSITE" id="PS50850"/>
    </source>
</evidence>
<dbReference type="PANTHER" id="PTHR43184">
    <property type="entry name" value="MAJOR FACILITATOR SUPERFAMILY TRANSPORTER 16, ISOFORM B"/>
    <property type="match status" value="1"/>
</dbReference>
<evidence type="ECO:0000256" key="8">
    <source>
        <dbReference type="SAM" id="MobiDB-lite"/>
    </source>
</evidence>
<name>A0ABQ6MPJ2_9STRA</name>
<organism evidence="11 12">
    <name type="scientific">Tetraparma gracilis</name>
    <dbReference type="NCBI Taxonomy" id="2962635"/>
    <lineage>
        <taxon>Eukaryota</taxon>
        <taxon>Sar</taxon>
        <taxon>Stramenopiles</taxon>
        <taxon>Ochrophyta</taxon>
        <taxon>Bolidophyceae</taxon>
        <taxon>Parmales</taxon>
        <taxon>Triparmaceae</taxon>
        <taxon>Tetraparma</taxon>
    </lineage>
</organism>
<keyword evidence="4" id="KW-0762">Sugar transport</keyword>
<evidence type="ECO:0000256" key="7">
    <source>
        <dbReference type="ARBA" id="ARBA00023136"/>
    </source>
</evidence>
<feature type="transmembrane region" description="Helical" evidence="9">
    <location>
        <begin position="112"/>
        <end position="133"/>
    </location>
</feature>
<reference evidence="11 12" key="1">
    <citation type="journal article" date="2023" name="Commun. Biol.">
        <title>Genome analysis of Parmales, the sister group of diatoms, reveals the evolutionary specialization of diatoms from phago-mixotrophs to photoautotrophs.</title>
        <authorList>
            <person name="Ban H."/>
            <person name="Sato S."/>
            <person name="Yoshikawa S."/>
            <person name="Yamada K."/>
            <person name="Nakamura Y."/>
            <person name="Ichinomiya M."/>
            <person name="Sato N."/>
            <person name="Blanc-Mathieu R."/>
            <person name="Endo H."/>
            <person name="Kuwata A."/>
            <person name="Ogata H."/>
        </authorList>
    </citation>
    <scope>NUCLEOTIDE SEQUENCE [LARGE SCALE GENOMIC DNA]</scope>
</reference>
<evidence type="ECO:0000256" key="1">
    <source>
        <dbReference type="ARBA" id="ARBA00004141"/>
    </source>
</evidence>
<dbReference type="InterPro" id="IPR036259">
    <property type="entry name" value="MFS_trans_sf"/>
</dbReference>
<feature type="compositionally biased region" description="Polar residues" evidence="8">
    <location>
        <begin position="1"/>
        <end position="13"/>
    </location>
</feature>
<dbReference type="Gene3D" id="1.20.1250.20">
    <property type="entry name" value="MFS general substrate transporter like domains"/>
    <property type="match status" value="2"/>
</dbReference>
<feature type="transmembrane region" description="Helical" evidence="9">
    <location>
        <begin position="450"/>
        <end position="471"/>
    </location>
</feature>
<comment type="caution">
    <text evidence="11">The sequence shown here is derived from an EMBL/GenBank/DDBJ whole genome shotgun (WGS) entry which is preliminary data.</text>
</comment>
<dbReference type="InterPro" id="IPR000849">
    <property type="entry name" value="Sugar_P_transporter"/>
</dbReference>
<comment type="similarity">
    <text evidence="2">Belongs to the major facilitator superfamily. Organophosphate:Pi antiporter (OPA) (TC 2.A.1.4) family.</text>
</comment>
<feature type="domain" description="Major facilitator superfamily (MFS) profile" evidence="10">
    <location>
        <begin position="46"/>
        <end position="479"/>
    </location>
</feature>
<dbReference type="EMBL" id="BRYB01003096">
    <property type="protein sequence ID" value="GMI30352.1"/>
    <property type="molecule type" value="Genomic_DNA"/>
</dbReference>
<evidence type="ECO:0000256" key="9">
    <source>
        <dbReference type="SAM" id="Phobius"/>
    </source>
</evidence>
<sequence>MFGKAQTTSIPTKQSPPPSGYQIVQGDAGSDTLSHKSRLKSYQWWAYTVTFGAYFMAHFSRKCYSTVKPQLKTEAGLNQDMLSEMDSVFMATYAIGSFISGRLGDTYRPTTIIALGLLGSGACLFFMLLGIWFDFEGISANFGNAFFLATYFVFGFFQSSGGPVGTAIMGNWFCDAESVKNRGMVFGTWTCHQYLGDIFAAVFTALVLKLKIEYWWALVIPALCNIGWGFLCMYGLTPDPEEIGIDTADLKPPKKTTDKVKLKPVPTDADGHVVEAKPIGFVEAFMIPNVAGYAMAFGFFKLTNYVLFFWLPYFLSLHFDPATANLVSTLYSFGMMPGGIIVGKVSDLLGGRRATVIGIFQVALVPLLWLFAIVSEELPMWAMMVMLCCMGILIGGPNNILTSAVAADLSEHPSIAGNSKSLGTITGIINGSGSITAAAGLMLVGPMTKVYGWASVWYFMMALTVAGTAMLSPKIKKEVYGTGEEEGSQKESSPLLKKVVTYGQEVRV</sequence>
<evidence type="ECO:0000313" key="12">
    <source>
        <dbReference type="Proteomes" id="UP001165060"/>
    </source>
</evidence>
<feature type="transmembrane region" description="Helical" evidence="9">
    <location>
        <begin position="290"/>
        <end position="311"/>
    </location>
</feature>
<dbReference type="SUPFAM" id="SSF103473">
    <property type="entry name" value="MFS general substrate transporter"/>
    <property type="match status" value="1"/>
</dbReference>
<feature type="transmembrane region" description="Helical" evidence="9">
    <location>
        <begin position="214"/>
        <end position="236"/>
    </location>
</feature>
<dbReference type="Proteomes" id="UP001165060">
    <property type="component" value="Unassembled WGS sequence"/>
</dbReference>
<feature type="transmembrane region" description="Helical" evidence="9">
    <location>
        <begin position="422"/>
        <end position="444"/>
    </location>
</feature>
<feature type="transmembrane region" description="Helical" evidence="9">
    <location>
        <begin position="380"/>
        <end position="401"/>
    </location>
</feature>
<evidence type="ECO:0000256" key="2">
    <source>
        <dbReference type="ARBA" id="ARBA00009598"/>
    </source>
</evidence>
<dbReference type="PANTHER" id="PTHR43184:SF12">
    <property type="entry name" value="SUGAR PHOSPHATE EXCHANGER 3"/>
    <property type="match status" value="1"/>
</dbReference>
<feature type="transmembrane region" description="Helical" evidence="9">
    <location>
        <begin position="323"/>
        <end position="342"/>
    </location>
</feature>
<comment type="subcellular location">
    <subcellularLocation>
        <location evidence="1">Membrane</location>
        <topology evidence="1">Multi-pass membrane protein</topology>
    </subcellularLocation>
</comment>
<evidence type="ECO:0000256" key="6">
    <source>
        <dbReference type="ARBA" id="ARBA00022989"/>
    </source>
</evidence>
<gene>
    <name evidence="11" type="ORF">TeGR_g13510</name>
</gene>
<evidence type="ECO:0000313" key="11">
    <source>
        <dbReference type="EMBL" id="GMI30352.1"/>
    </source>
</evidence>
<feature type="transmembrane region" description="Helical" evidence="9">
    <location>
        <begin position="354"/>
        <end position="374"/>
    </location>
</feature>
<keyword evidence="5 9" id="KW-0812">Transmembrane</keyword>
<evidence type="ECO:0000256" key="4">
    <source>
        <dbReference type="ARBA" id="ARBA00022597"/>
    </source>
</evidence>
<feature type="transmembrane region" description="Helical" evidence="9">
    <location>
        <begin position="81"/>
        <end position="100"/>
    </location>
</feature>
<accession>A0ABQ6MPJ2</accession>
<keyword evidence="3" id="KW-0813">Transport</keyword>
<feature type="region of interest" description="Disordered" evidence="8">
    <location>
        <begin position="1"/>
        <end position="24"/>
    </location>
</feature>
<dbReference type="PIRSF" id="PIRSF002808">
    <property type="entry name" value="Hexose_phosphate_transp"/>
    <property type="match status" value="1"/>
</dbReference>
<proteinExistence type="inferred from homology"/>
<feature type="transmembrane region" description="Helical" evidence="9">
    <location>
        <begin position="145"/>
        <end position="174"/>
    </location>
</feature>
<protein>
    <recommendedName>
        <fullName evidence="10">Major facilitator superfamily (MFS) profile domain-containing protein</fullName>
    </recommendedName>
</protein>
<dbReference type="PROSITE" id="PS50850">
    <property type="entry name" value="MFS"/>
    <property type="match status" value="1"/>
</dbReference>
<dbReference type="Pfam" id="PF07690">
    <property type="entry name" value="MFS_1"/>
    <property type="match status" value="1"/>
</dbReference>
<keyword evidence="12" id="KW-1185">Reference proteome</keyword>
<feature type="transmembrane region" description="Helical" evidence="9">
    <location>
        <begin position="186"/>
        <end position="208"/>
    </location>
</feature>
<keyword evidence="6 9" id="KW-1133">Transmembrane helix</keyword>
<dbReference type="InterPro" id="IPR011701">
    <property type="entry name" value="MFS"/>
</dbReference>
<feature type="transmembrane region" description="Helical" evidence="9">
    <location>
        <begin position="44"/>
        <end position="61"/>
    </location>
</feature>